<keyword evidence="7" id="KW-0949">S-adenosyl-L-methionine</keyword>
<evidence type="ECO:0000256" key="12">
    <source>
        <dbReference type="SAM" id="Phobius"/>
    </source>
</evidence>
<evidence type="ECO:0000256" key="9">
    <source>
        <dbReference type="ARBA" id="ARBA00022989"/>
    </source>
</evidence>
<keyword evidence="9 12" id="KW-1133">Transmembrane helix</keyword>
<protein>
    <recommendedName>
        <fullName evidence="4">methanethiol S-methyltransferase</fullName>
        <ecNumber evidence="4">2.1.1.334</ecNumber>
    </recommendedName>
</protein>
<dbReference type="AlphaFoldDB" id="A0A518BIP0"/>
<name>A0A518BIP0_9BACT</name>
<dbReference type="InterPro" id="IPR033580">
    <property type="entry name" value="Nurim-like"/>
</dbReference>
<sequence>MIARIATLAYGLTAYTLFFGTFLYLIAFVVGLPQVPFTLDGAPVTSTGLALAIDVALVALFGIQHAIMARPAFKRRWTKLVPASIERSTFMVATCVCLALIFTQWRALPGTVWSVENQALAIGLWSLNGLGWGMVLLSTFLIDHFDLFGLRQTWLAFRGRQYTAPRYVERSLYRVVRHPLMLGMLIAFWATPVMSVSHLMFSLTFTGYVLIGTRIEERTLVELHGEDYRDYARRVPGLVPFAKPRGARSVQPAA</sequence>
<keyword evidence="5" id="KW-0489">Methyltransferase</keyword>
<evidence type="ECO:0000256" key="1">
    <source>
        <dbReference type="ARBA" id="ARBA00002096"/>
    </source>
</evidence>
<feature type="transmembrane region" description="Helical" evidence="12">
    <location>
        <begin position="119"/>
        <end position="142"/>
    </location>
</feature>
<evidence type="ECO:0000256" key="11">
    <source>
        <dbReference type="ARBA" id="ARBA00048134"/>
    </source>
</evidence>
<evidence type="ECO:0000256" key="5">
    <source>
        <dbReference type="ARBA" id="ARBA00022603"/>
    </source>
</evidence>
<keyword evidence="10 12" id="KW-0472">Membrane</keyword>
<dbReference type="EMBL" id="CP036287">
    <property type="protein sequence ID" value="QDU66841.1"/>
    <property type="molecule type" value="Genomic_DNA"/>
</dbReference>
<keyword evidence="14" id="KW-1185">Reference proteome</keyword>
<evidence type="ECO:0000313" key="13">
    <source>
        <dbReference type="EMBL" id="QDU66841.1"/>
    </source>
</evidence>
<dbReference type="Gene3D" id="1.20.120.1630">
    <property type="match status" value="1"/>
</dbReference>
<feature type="transmembrane region" description="Helical" evidence="12">
    <location>
        <begin position="12"/>
        <end position="32"/>
    </location>
</feature>
<evidence type="ECO:0000256" key="4">
    <source>
        <dbReference type="ARBA" id="ARBA00012149"/>
    </source>
</evidence>
<evidence type="ECO:0000256" key="8">
    <source>
        <dbReference type="ARBA" id="ARBA00022692"/>
    </source>
</evidence>
<evidence type="ECO:0000256" key="7">
    <source>
        <dbReference type="ARBA" id="ARBA00022691"/>
    </source>
</evidence>
<feature type="transmembrane region" description="Helical" evidence="12">
    <location>
        <begin position="180"/>
        <end position="201"/>
    </location>
</feature>
<feature type="transmembrane region" description="Helical" evidence="12">
    <location>
        <begin position="88"/>
        <end position="107"/>
    </location>
</feature>
<dbReference type="PANTHER" id="PTHR31040">
    <property type="entry name" value="NURIM"/>
    <property type="match status" value="1"/>
</dbReference>
<dbReference type="Pfam" id="PF06966">
    <property type="entry name" value="DUF1295"/>
    <property type="match status" value="1"/>
</dbReference>
<comment type="similarity">
    <text evidence="3">Belongs to the nurim family.</text>
</comment>
<comment type="subcellular location">
    <subcellularLocation>
        <location evidence="2">Membrane</location>
        <topology evidence="2">Multi-pass membrane protein</topology>
    </subcellularLocation>
</comment>
<comment type="function">
    <text evidence="1">Catalyzes the methylation of methanethiol (MeSH) to yield dimethylsulphide (DMS).</text>
</comment>
<dbReference type="NCBIfam" id="NF045656">
    <property type="entry name" value="MeththiolMtaseMddA"/>
    <property type="match status" value="1"/>
</dbReference>
<proteinExistence type="inferred from homology"/>
<dbReference type="GO" id="GO:0016020">
    <property type="term" value="C:membrane"/>
    <property type="evidence" value="ECO:0007669"/>
    <property type="project" value="UniProtKB-SubCell"/>
</dbReference>
<dbReference type="KEGG" id="pbap:Pla133_19170"/>
<feature type="transmembrane region" description="Helical" evidence="12">
    <location>
        <begin position="44"/>
        <end position="67"/>
    </location>
</feature>
<organism evidence="13 14">
    <name type="scientific">Engelhardtia mirabilis</name>
    <dbReference type="NCBI Taxonomy" id="2528011"/>
    <lineage>
        <taxon>Bacteria</taxon>
        <taxon>Pseudomonadati</taxon>
        <taxon>Planctomycetota</taxon>
        <taxon>Planctomycetia</taxon>
        <taxon>Planctomycetia incertae sedis</taxon>
        <taxon>Engelhardtia</taxon>
    </lineage>
</organism>
<dbReference type="InterPro" id="IPR010721">
    <property type="entry name" value="UstE-like"/>
</dbReference>
<dbReference type="GO" id="GO:0032259">
    <property type="term" value="P:methylation"/>
    <property type="evidence" value="ECO:0007669"/>
    <property type="project" value="UniProtKB-KW"/>
</dbReference>
<dbReference type="EC" id="2.1.1.334" evidence="4"/>
<evidence type="ECO:0000256" key="2">
    <source>
        <dbReference type="ARBA" id="ARBA00004141"/>
    </source>
</evidence>
<dbReference type="PANTHER" id="PTHR31040:SF1">
    <property type="entry name" value="NURIM"/>
    <property type="match status" value="1"/>
</dbReference>
<evidence type="ECO:0000256" key="6">
    <source>
        <dbReference type="ARBA" id="ARBA00022679"/>
    </source>
</evidence>
<dbReference type="GO" id="GO:0008168">
    <property type="term" value="F:methyltransferase activity"/>
    <property type="evidence" value="ECO:0007669"/>
    <property type="project" value="UniProtKB-KW"/>
</dbReference>
<dbReference type="Proteomes" id="UP000316921">
    <property type="component" value="Chromosome"/>
</dbReference>
<evidence type="ECO:0000256" key="10">
    <source>
        <dbReference type="ARBA" id="ARBA00023136"/>
    </source>
</evidence>
<evidence type="ECO:0000313" key="14">
    <source>
        <dbReference type="Proteomes" id="UP000316921"/>
    </source>
</evidence>
<dbReference type="RefSeq" id="WP_419192289.1">
    <property type="nucleotide sequence ID" value="NZ_CP036287.1"/>
</dbReference>
<evidence type="ECO:0000256" key="3">
    <source>
        <dbReference type="ARBA" id="ARBA00010631"/>
    </source>
</evidence>
<comment type="catalytic activity">
    <reaction evidence="11">
        <text>methanethiol + S-adenosyl-L-methionine = dimethyl sulfide + S-adenosyl-L-homocysteine + H(+)</text>
        <dbReference type="Rhea" id="RHEA:50428"/>
        <dbReference type="ChEBI" id="CHEBI:15378"/>
        <dbReference type="ChEBI" id="CHEBI:16007"/>
        <dbReference type="ChEBI" id="CHEBI:17437"/>
        <dbReference type="ChEBI" id="CHEBI:57856"/>
        <dbReference type="ChEBI" id="CHEBI:59789"/>
        <dbReference type="EC" id="2.1.1.334"/>
    </reaction>
</comment>
<reference evidence="13 14" key="1">
    <citation type="submission" date="2019-02" db="EMBL/GenBank/DDBJ databases">
        <title>Deep-cultivation of Planctomycetes and their phenomic and genomic characterization uncovers novel biology.</title>
        <authorList>
            <person name="Wiegand S."/>
            <person name="Jogler M."/>
            <person name="Boedeker C."/>
            <person name="Pinto D."/>
            <person name="Vollmers J."/>
            <person name="Rivas-Marin E."/>
            <person name="Kohn T."/>
            <person name="Peeters S.H."/>
            <person name="Heuer A."/>
            <person name="Rast P."/>
            <person name="Oberbeckmann S."/>
            <person name="Bunk B."/>
            <person name="Jeske O."/>
            <person name="Meyerdierks A."/>
            <person name="Storesund J.E."/>
            <person name="Kallscheuer N."/>
            <person name="Luecker S."/>
            <person name="Lage O.M."/>
            <person name="Pohl T."/>
            <person name="Merkel B.J."/>
            <person name="Hornburger P."/>
            <person name="Mueller R.-W."/>
            <person name="Bruemmer F."/>
            <person name="Labrenz M."/>
            <person name="Spormann A.M."/>
            <person name="Op den Camp H."/>
            <person name="Overmann J."/>
            <person name="Amann R."/>
            <person name="Jetten M.S.M."/>
            <person name="Mascher T."/>
            <person name="Medema M.H."/>
            <person name="Devos D.P."/>
            <person name="Kaster A.-K."/>
            <person name="Ovreas L."/>
            <person name="Rohde M."/>
            <person name="Galperin M.Y."/>
            <person name="Jogler C."/>
        </authorList>
    </citation>
    <scope>NUCLEOTIDE SEQUENCE [LARGE SCALE GENOMIC DNA]</scope>
    <source>
        <strain evidence="13 14">Pla133</strain>
    </source>
</reference>
<gene>
    <name evidence="13" type="ORF">Pla133_19170</name>
</gene>
<keyword evidence="8 12" id="KW-0812">Transmembrane</keyword>
<keyword evidence="6" id="KW-0808">Transferase</keyword>
<accession>A0A518BIP0</accession>
<dbReference type="InterPro" id="IPR054700">
    <property type="entry name" value="MddA"/>
</dbReference>